<dbReference type="EMBL" id="NEVH01023281">
    <property type="protein sequence ID" value="PNF18031.1"/>
    <property type="molecule type" value="Genomic_DNA"/>
</dbReference>
<accession>A0A2J7PNY4</accession>
<protein>
    <submittedName>
        <fullName evidence="1">Uncharacterized protein</fullName>
    </submittedName>
</protein>
<keyword evidence="2" id="KW-1185">Reference proteome</keyword>
<comment type="caution">
    <text evidence="1">The sequence shown here is derived from an EMBL/GenBank/DDBJ whole genome shotgun (WGS) entry which is preliminary data.</text>
</comment>
<gene>
    <name evidence="1" type="ORF">B7P43_G06940</name>
</gene>
<sequence length="73" mass="8242">MRSTHSEVPTLNCMVLRQGTFSGRAIVKCLQNIRCVLTESPLKNKRKNIKNPLNNKLTMLCVPLLHGYFNGIS</sequence>
<dbReference type="AlphaFoldDB" id="A0A2J7PNY4"/>
<evidence type="ECO:0000313" key="2">
    <source>
        <dbReference type="Proteomes" id="UP000235965"/>
    </source>
</evidence>
<evidence type="ECO:0000313" key="1">
    <source>
        <dbReference type="EMBL" id="PNF18031.1"/>
    </source>
</evidence>
<organism evidence="1 2">
    <name type="scientific">Cryptotermes secundus</name>
    <dbReference type="NCBI Taxonomy" id="105785"/>
    <lineage>
        <taxon>Eukaryota</taxon>
        <taxon>Metazoa</taxon>
        <taxon>Ecdysozoa</taxon>
        <taxon>Arthropoda</taxon>
        <taxon>Hexapoda</taxon>
        <taxon>Insecta</taxon>
        <taxon>Pterygota</taxon>
        <taxon>Neoptera</taxon>
        <taxon>Polyneoptera</taxon>
        <taxon>Dictyoptera</taxon>
        <taxon>Blattodea</taxon>
        <taxon>Blattoidea</taxon>
        <taxon>Termitoidae</taxon>
        <taxon>Kalotermitidae</taxon>
        <taxon>Cryptotermitinae</taxon>
        <taxon>Cryptotermes</taxon>
    </lineage>
</organism>
<proteinExistence type="predicted"/>
<name>A0A2J7PNY4_9NEOP</name>
<reference evidence="1 2" key="1">
    <citation type="submission" date="2017-12" db="EMBL/GenBank/DDBJ databases">
        <title>Hemimetabolous genomes reveal molecular basis of termite eusociality.</title>
        <authorList>
            <person name="Harrison M.C."/>
            <person name="Jongepier E."/>
            <person name="Robertson H.M."/>
            <person name="Arning N."/>
            <person name="Bitard-Feildel T."/>
            <person name="Chao H."/>
            <person name="Childers C.P."/>
            <person name="Dinh H."/>
            <person name="Doddapaneni H."/>
            <person name="Dugan S."/>
            <person name="Gowin J."/>
            <person name="Greiner C."/>
            <person name="Han Y."/>
            <person name="Hu H."/>
            <person name="Hughes D.S.T."/>
            <person name="Huylmans A.-K."/>
            <person name="Kemena C."/>
            <person name="Kremer L.P.M."/>
            <person name="Lee S.L."/>
            <person name="Lopez-Ezquerra A."/>
            <person name="Mallet L."/>
            <person name="Monroy-Kuhn J.M."/>
            <person name="Moser A."/>
            <person name="Murali S.C."/>
            <person name="Muzny D.M."/>
            <person name="Otani S."/>
            <person name="Piulachs M.-D."/>
            <person name="Poelchau M."/>
            <person name="Qu J."/>
            <person name="Schaub F."/>
            <person name="Wada-Katsumata A."/>
            <person name="Worley K.C."/>
            <person name="Xie Q."/>
            <person name="Ylla G."/>
            <person name="Poulsen M."/>
            <person name="Gibbs R.A."/>
            <person name="Schal C."/>
            <person name="Richards S."/>
            <person name="Belles X."/>
            <person name="Korb J."/>
            <person name="Bornberg-Bauer E."/>
        </authorList>
    </citation>
    <scope>NUCLEOTIDE SEQUENCE [LARGE SCALE GENOMIC DNA]</scope>
    <source>
        <tissue evidence="1">Whole body</tissue>
    </source>
</reference>
<dbReference type="Proteomes" id="UP000235965">
    <property type="component" value="Unassembled WGS sequence"/>
</dbReference>
<dbReference type="InParanoid" id="A0A2J7PNY4"/>